<reference evidence="1 2" key="1">
    <citation type="submission" date="2022-12" db="EMBL/GenBank/DDBJ databases">
        <title>Chromosome-level genome assembly of true bugs.</title>
        <authorList>
            <person name="Ma L."/>
            <person name="Li H."/>
        </authorList>
    </citation>
    <scope>NUCLEOTIDE SEQUENCE [LARGE SCALE GENOMIC DNA]</scope>
    <source>
        <strain evidence="1">Lab_2022b</strain>
    </source>
</reference>
<accession>A0AAW1CFE9</accession>
<dbReference type="AlphaFoldDB" id="A0AAW1CFE9"/>
<proteinExistence type="predicted"/>
<sequence>MWNPFGNIFFNKVTFKDESEPMDVDSEWSGFVSTSADSYILKSSSEEETDDELRYCYSSEDATCRYTDDSVRLISCFRKSRRKKKPYRVTYYPWVRVLNSPGTFEPLMDHENLDESKFKYWKSKLRQERYNEGIRIRKKST</sequence>
<comment type="caution">
    <text evidence="1">The sequence shown here is derived from an EMBL/GenBank/DDBJ whole genome shotgun (WGS) entry which is preliminary data.</text>
</comment>
<name>A0AAW1CFE9_9HEMI</name>
<protein>
    <submittedName>
        <fullName evidence="1">Uncharacterized protein</fullName>
    </submittedName>
</protein>
<dbReference type="EMBL" id="JAPXFL010000038">
    <property type="protein sequence ID" value="KAK9496939.1"/>
    <property type="molecule type" value="Genomic_DNA"/>
</dbReference>
<gene>
    <name evidence="1" type="ORF">O3M35_012860</name>
</gene>
<keyword evidence="2" id="KW-1185">Reference proteome</keyword>
<evidence type="ECO:0000313" key="2">
    <source>
        <dbReference type="Proteomes" id="UP001461498"/>
    </source>
</evidence>
<dbReference type="Proteomes" id="UP001461498">
    <property type="component" value="Unassembled WGS sequence"/>
</dbReference>
<organism evidence="1 2">
    <name type="scientific">Rhynocoris fuscipes</name>
    <dbReference type="NCBI Taxonomy" id="488301"/>
    <lineage>
        <taxon>Eukaryota</taxon>
        <taxon>Metazoa</taxon>
        <taxon>Ecdysozoa</taxon>
        <taxon>Arthropoda</taxon>
        <taxon>Hexapoda</taxon>
        <taxon>Insecta</taxon>
        <taxon>Pterygota</taxon>
        <taxon>Neoptera</taxon>
        <taxon>Paraneoptera</taxon>
        <taxon>Hemiptera</taxon>
        <taxon>Heteroptera</taxon>
        <taxon>Panheteroptera</taxon>
        <taxon>Cimicomorpha</taxon>
        <taxon>Reduviidae</taxon>
        <taxon>Harpactorinae</taxon>
        <taxon>Harpactorini</taxon>
        <taxon>Rhynocoris</taxon>
    </lineage>
</organism>
<evidence type="ECO:0000313" key="1">
    <source>
        <dbReference type="EMBL" id="KAK9496939.1"/>
    </source>
</evidence>